<reference evidence="4" key="1">
    <citation type="submission" date="2016-05" db="EMBL/GenBank/DDBJ databases">
        <authorList>
            <person name="Li Y."/>
        </authorList>
    </citation>
    <scope>NUCLEOTIDE SEQUENCE [LARGE SCALE GENOMIC DNA]</scope>
    <source>
        <strain evidence="4">YIC4027</strain>
    </source>
</reference>
<evidence type="ECO:0000256" key="1">
    <source>
        <dbReference type="SAM" id="MobiDB-lite"/>
    </source>
</evidence>
<accession>A0A1E3V429</accession>
<proteinExistence type="predicted"/>
<dbReference type="RefSeq" id="WP_069461546.1">
    <property type="nucleotide sequence ID" value="NZ_CP034909.1"/>
</dbReference>
<gene>
    <name evidence="3" type="ORF">A8M32_27230</name>
</gene>
<dbReference type="EMBL" id="LYBW01000066">
    <property type="protein sequence ID" value="ODR88245.1"/>
    <property type="molecule type" value="Genomic_DNA"/>
</dbReference>
<name>A0A1E3V429_9HYPH</name>
<dbReference type="AlphaFoldDB" id="A0A1E3V429"/>
<keyword evidence="2" id="KW-0732">Signal</keyword>
<dbReference type="OrthoDB" id="8420280at2"/>
<organism evidence="3 4">
    <name type="scientific">Sinorhizobium alkalisoli</name>
    <dbReference type="NCBI Taxonomy" id="1752398"/>
    <lineage>
        <taxon>Bacteria</taxon>
        <taxon>Pseudomonadati</taxon>
        <taxon>Pseudomonadota</taxon>
        <taxon>Alphaproteobacteria</taxon>
        <taxon>Hyphomicrobiales</taxon>
        <taxon>Rhizobiaceae</taxon>
        <taxon>Sinorhizobium/Ensifer group</taxon>
        <taxon>Sinorhizobium</taxon>
    </lineage>
</organism>
<evidence type="ECO:0000256" key="2">
    <source>
        <dbReference type="SAM" id="SignalP"/>
    </source>
</evidence>
<comment type="caution">
    <text evidence="3">The sequence shown here is derived from an EMBL/GenBank/DDBJ whole genome shotgun (WGS) entry which is preliminary data.</text>
</comment>
<evidence type="ECO:0000313" key="4">
    <source>
        <dbReference type="Proteomes" id="UP000094342"/>
    </source>
</evidence>
<sequence length="107" mass="11603">MRPSLKTSIPALVLSSAFLGGAAPTLADSYYQGVDPHNPPGTQSQPLMSLPPVTVTPNERVDRMPTGSIDVMPTGSIYDGRTIDRDPYPEYTPGEGQYYRGIVPPRR</sequence>
<feature type="chain" id="PRO_5009138018" evidence="2">
    <location>
        <begin position="23"/>
        <end position="107"/>
    </location>
</feature>
<feature type="region of interest" description="Disordered" evidence="1">
    <location>
        <begin position="58"/>
        <end position="97"/>
    </location>
</feature>
<evidence type="ECO:0000313" key="3">
    <source>
        <dbReference type="EMBL" id="ODR88245.1"/>
    </source>
</evidence>
<keyword evidence="4" id="KW-1185">Reference proteome</keyword>
<feature type="signal peptide" evidence="2">
    <location>
        <begin position="1"/>
        <end position="22"/>
    </location>
</feature>
<dbReference type="Proteomes" id="UP000094342">
    <property type="component" value="Unassembled WGS sequence"/>
</dbReference>
<protein>
    <submittedName>
        <fullName evidence="3">Uncharacterized protein</fullName>
    </submittedName>
</protein>